<keyword evidence="6" id="KW-1185">Reference proteome</keyword>
<dbReference type="InterPro" id="IPR054347">
    <property type="entry name" value="TOTE_primase"/>
</dbReference>
<dbReference type="CDD" id="cd00525">
    <property type="entry name" value="AE_Prim_S_like"/>
    <property type="match status" value="1"/>
</dbReference>
<evidence type="ECO:0000259" key="2">
    <source>
        <dbReference type="Pfam" id="PF05272"/>
    </source>
</evidence>
<dbReference type="Pfam" id="PF08707">
    <property type="entry name" value="PriCT_2"/>
    <property type="match status" value="1"/>
</dbReference>
<dbReference type="Pfam" id="PF05272">
    <property type="entry name" value="VapE-like_dom"/>
    <property type="match status" value="1"/>
</dbReference>
<name>A0ABU2HTB1_9RHOB</name>
<feature type="domain" description="Primase C-terminal 2" evidence="3">
    <location>
        <begin position="238"/>
        <end position="309"/>
    </location>
</feature>
<dbReference type="PANTHER" id="PTHR34985:SF1">
    <property type="entry name" value="SLR0554 PROTEIN"/>
    <property type="match status" value="1"/>
</dbReference>
<dbReference type="RefSeq" id="WP_311160148.1">
    <property type="nucleotide sequence ID" value="NZ_JAVQLW010000001.1"/>
</dbReference>
<dbReference type="Proteomes" id="UP001269144">
    <property type="component" value="Unassembled WGS sequence"/>
</dbReference>
<comment type="caution">
    <text evidence="5">The sequence shown here is derived from an EMBL/GenBank/DDBJ whole genome shotgun (WGS) entry which is preliminary data.</text>
</comment>
<accession>A0ABU2HTB1</accession>
<evidence type="ECO:0000256" key="1">
    <source>
        <dbReference type="SAM" id="MobiDB-lite"/>
    </source>
</evidence>
<dbReference type="InterPro" id="IPR014819">
    <property type="entry name" value="PriCT_2"/>
</dbReference>
<sequence length="786" mass="88629">MSPVAQSKYDAVTKIASILVADYYNLGWTDSEGRQKYRYVNKPITADLITDHCNGGVPLGMFSQTQGSAYSPALVFDIDDKAGENWPQVQDAARALVAVLTGYGLSCMVFRSGGGHGIHIWVLWDEKIPSTQTLCQFGQYVVEDAGLKVGNRGIAAGHVEVLPKQHFVAPGTVGTALSLPLGRQSCWLDQNMEPCDSGDVVFNSEPLGFKADPLPKDGKEDAVEYAGIDEAALRSAAEEALTYLDADDYDTWIRMAHCLKKHWGDGGYDLWLNWSKTGQKFDGADACEKKWRSVKDADKARLRTLFKQATASGWKAPDGLFDAMWQRHLQKTPPTTKNPNGTLKSTLNNVVAMLHFHPDLMQALSRSEFDRQVYMVRDVIGKPDWPIPRQITDVDITHIQMKLSHLGVEATIDHTRRAIELVAAVNPHHPIRQYLDGLEWDGVPRLERWLTDYAQAADTPYVRAVAEKTLIGAVARIYQPGCRVDNMLTLVSKQGTKKTTFVQTLAGKKFYTDITASMDDATAHKMQGYWIIEMAEMASYTRTAYDQAKAFISRTEDNFRKPYGSVYEKYPRQCIFIATFNPTADEGFLKDKTGNRRYWVVEVGKFDIDGIEAIRDQLWAEAVHAYRSGKQWWLTDEEQEELATPVQKQHEDRNTYVESILEMICFRWQIDEHGRKVKKVPRKEPLLVVSIAEVREFLGIPETAADYVKKAIAAALREVGYEIDKGARWKNKDEVKLGAKEIGPRIRWYRIDPEKLAEHMPESDAEATPAPADVSRKPYFDDEIGF</sequence>
<feature type="domain" description="TOTE conflict system primase" evidence="4">
    <location>
        <begin position="42"/>
        <end position="194"/>
    </location>
</feature>
<dbReference type="Gene3D" id="3.90.920.10">
    <property type="entry name" value="DNA primase, PRIM domain"/>
    <property type="match status" value="1"/>
</dbReference>
<gene>
    <name evidence="5" type="ORF">RGQ15_10385</name>
</gene>
<organism evidence="5 6">
    <name type="scientific">Paracoccus aurantius</name>
    <dbReference type="NCBI Taxonomy" id="3073814"/>
    <lineage>
        <taxon>Bacteria</taxon>
        <taxon>Pseudomonadati</taxon>
        <taxon>Pseudomonadota</taxon>
        <taxon>Alphaproteobacteria</taxon>
        <taxon>Rhodobacterales</taxon>
        <taxon>Paracoccaceae</taxon>
        <taxon>Paracoccus</taxon>
    </lineage>
</organism>
<dbReference type="PANTHER" id="PTHR34985">
    <property type="entry name" value="SLR0554 PROTEIN"/>
    <property type="match status" value="1"/>
</dbReference>
<dbReference type="EMBL" id="JAVQLW010000001">
    <property type="protein sequence ID" value="MDS9467972.1"/>
    <property type="molecule type" value="Genomic_DNA"/>
</dbReference>
<proteinExistence type="predicted"/>
<feature type="domain" description="Virulence-associated protein E-like" evidence="2">
    <location>
        <begin position="435"/>
        <end position="651"/>
    </location>
</feature>
<feature type="region of interest" description="Disordered" evidence="1">
    <location>
        <begin position="759"/>
        <end position="786"/>
    </location>
</feature>
<evidence type="ECO:0000259" key="4">
    <source>
        <dbReference type="Pfam" id="PF22548"/>
    </source>
</evidence>
<dbReference type="InterPro" id="IPR007936">
    <property type="entry name" value="VapE-like_dom"/>
</dbReference>
<dbReference type="SUPFAM" id="SSF56747">
    <property type="entry name" value="Prim-pol domain"/>
    <property type="match status" value="1"/>
</dbReference>
<evidence type="ECO:0000313" key="5">
    <source>
        <dbReference type="EMBL" id="MDS9467972.1"/>
    </source>
</evidence>
<evidence type="ECO:0000259" key="3">
    <source>
        <dbReference type="Pfam" id="PF08707"/>
    </source>
</evidence>
<evidence type="ECO:0000313" key="6">
    <source>
        <dbReference type="Proteomes" id="UP001269144"/>
    </source>
</evidence>
<protein>
    <submittedName>
        <fullName evidence="5">VapE family protein</fullName>
    </submittedName>
</protein>
<reference evidence="6" key="1">
    <citation type="submission" date="2023-07" db="EMBL/GenBank/DDBJ databases">
        <title>Paracoccus sp. MBLB3053 whole genome sequence.</title>
        <authorList>
            <person name="Hwang C.Y."/>
            <person name="Cho E.-S."/>
            <person name="Seo M.-J."/>
        </authorList>
    </citation>
    <scope>NUCLEOTIDE SEQUENCE [LARGE SCALE GENOMIC DNA]</scope>
    <source>
        <strain evidence="6">MBLB3053</strain>
    </source>
</reference>
<dbReference type="Pfam" id="PF22548">
    <property type="entry name" value="AEP-TOTE"/>
    <property type="match status" value="1"/>
</dbReference>